<evidence type="ECO:0000313" key="1">
    <source>
        <dbReference type="EMBL" id="KAI7751128.1"/>
    </source>
</evidence>
<name>A0AAD5CZH1_AMBAR</name>
<protein>
    <submittedName>
        <fullName evidence="1">Uncharacterized protein</fullName>
    </submittedName>
</protein>
<reference evidence="1" key="1">
    <citation type="submission" date="2022-06" db="EMBL/GenBank/DDBJ databases">
        <title>Uncovering the hologenomic basis of an extraordinary plant invasion.</title>
        <authorList>
            <person name="Bieker V.C."/>
            <person name="Martin M.D."/>
            <person name="Gilbert T."/>
            <person name="Hodgins K."/>
            <person name="Battlay P."/>
            <person name="Petersen B."/>
            <person name="Wilson J."/>
        </authorList>
    </citation>
    <scope>NUCLEOTIDE SEQUENCE</scope>
    <source>
        <strain evidence="1">AA19_3_7</strain>
        <tissue evidence="1">Leaf</tissue>
    </source>
</reference>
<dbReference type="AlphaFoldDB" id="A0AAD5CZH1"/>
<dbReference type="EMBL" id="JAMZMK010005976">
    <property type="protein sequence ID" value="KAI7751128.1"/>
    <property type="molecule type" value="Genomic_DNA"/>
</dbReference>
<proteinExistence type="predicted"/>
<comment type="caution">
    <text evidence="1">The sequence shown here is derived from an EMBL/GenBank/DDBJ whole genome shotgun (WGS) entry which is preliminary data.</text>
</comment>
<evidence type="ECO:0000313" key="2">
    <source>
        <dbReference type="Proteomes" id="UP001206925"/>
    </source>
</evidence>
<accession>A0AAD5CZH1</accession>
<keyword evidence="2" id="KW-1185">Reference proteome</keyword>
<dbReference type="Proteomes" id="UP001206925">
    <property type="component" value="Unassembled WGS sequence"/>
</dbReference>
<sequence length="111" mass="13072">MVIMEGQSRRSMQVLKRESNREYRERVLEGEERQIQQYSCGSESRWDELNIFFDETGAAEFGLDWSIFHYKPKGILYCVVQEMRVKDLTNLKSSDYPQFQAVAIAMEKSGF</sequence>
<feature type="non-terminal residue" evidence="1">
    <location>
        <position position="1"/>
    </location>
</feature>
<organism evidence="1 2">
    <name type="scientific">Ambrosia artemisiifolia</name>
    <name type="common">Common ragweed</name>
    <dbReference type="NCBI Taxonomy" id="4212"/>
    <lineage>
        <taxon>Eukaryota</taxon>
        <taxon>Viridiplantae</taxon>
        <taxon>Streptophyta</taxon>
        <taxon>Embryophyta</taxon>
        <taxon>Tracheophyta</taxon>
        <taxon>Spermatophyta</taxon>
        <taxon>Magnoliopsida</taxon>
        <taxon>eudicotyledons</taxon>
        <taxon>Gunneridae</taxon>
        <taxon>Pentapetalae</taxon>
        <taxon>asterids</taxon>
        <taxon>campanulids</taxon>
        <taxon>Asterales</taxon>
        <taxon>Asteraceae</taxon>
        <taxon>Asteroideae</taxon>
        <taxon>Heliantheae alliance</taxon>
        <taxon>Heliantheae</taxon>
        <taxon>Ambrosia</taxon>
    </lineage>
</organism>
<gene>
    <name evidence="1" type="ORF">M8C21_013289</name>
</gene>